<name>A0ABR3A006_9AGAR</name>
<feature type="transmembrane region" description="Helical" evidence="1">
    <location>
        <begin position="101"/>
        <end position="123"/>
    </location>
</feature>
<protein>
    <submittedName>
        <fullName evidence="2">Uncharacterized protein</fullName>
    </submittedName>
</protein>
<dbReference type="Proteomes" id="UP001437256">
    <property type="component" value="Unassembled WGS sequence"/>
</dbReference>
<reference evidence="2 3" key="1">
    <citation type="submission" date="2024-05" db="EMBL/GenBank/DDBJ databases">
        <title>A draft genome resource for the thread blight pathogen Marasmius tenuissimus strain MS-2.</title>
        <authorList>
            <person name="Yulfo-Soto G.E."/>
            <person name="Baruah I.K."/>
            <person name="Amoako-Attah I."/>
            <person name="Bukari Y."/>
            <person name="Meinhardt L.W."/>
            <person name="Bailey B.A."/>
            <person name="Cohen S.P."/>
        </authorList>
    </citation>
    <scope>NUCLEOTIDE SEQUENCE [LARGE SCALE GENOMIC DNA]</scope>
    <source>
        <strain evidence="2 3">MS-2</strain>
    </source>
</reference>
<evidence type="ECO:0000313" key="2">
    <source>
        <dbReference type="EMBL" id="KAL0067341.1"/>
    </source>
</evidence>
<keyword evidence="1" id="KW-1133">Transmembrane helix</keyword>
<keyword evidence="3" id="KW-1185">Reference proteome</keyword>
<accession>A0ABR3A006</accession>
<evidence type="ECO:0000256" key="1">
    <source>
        <dbReference type="SAM" id="Phobius"/>
    </source>
</evidence>
<dbReference type="EMBL" id="JBBXMP010000026">
    <property type="protein sequence ID" value="KAL0067341.1"/>
    <property type="molecule type" value="Genomic_DNA"/>
</dbReference>
<organism evidence="2 3">
    <name type="scientific">Marasmius tenuissimus</name>
    <dbReference type="NCBI Taxonomy" id="585030"/>
    <lineage>
        <taxon>Eukaryota</taxon>
        <taxon>Fungi</taxon>
        <taxon>Dikarya</taxon>
        <taxon>Basidiomycota</taxon>
        <taxon>Agaricomycotina</taxon>
        <taxon>Agaricomycetes</taxon>
        <taxon>Agaricomycetidae</taxon>
        <taxon>Agaricales</taxon>
        <taxon>Marasmiineae</taxon>
        <taxon>Marasmiaceae</taxon>
        <taxon>Marasmius</taxon>
    </lineage>
</organism>
<feature type="transmembrane region" description="Helical" evidence="1">
    <location>
        <begin position="72"/>
        <end position="89"/>
    </location>
</feature>
<keyword evidence="1" id="KW-0472">Membrane</keyword>
<feature type="transmembrane region" description="Helical" evidence="1">
    <location>
        <begin position="33"/>
        <end position="52"/>
    </location>
</feature>
<evidence type="ECO:0000313" key="3">
    <source>
        <dbReference type="Proteomes" id="UP001437256"/>
    </source>
</evidence>
<keyword evidence="1" id="KW-0812">Transmembrane</keyword>
<proteinExistence type="predicted"/>
<feature type="transmembrane region" description="Helical" evidence="1">
    <location>
        <begin position="179"/>
        <end position="199"/>
    </location>
</feature>
<comment type="caution">
    <text evidence="2">The sequence shown here is derived from an EMBL/GenBank/DDBJ whole genome shotgun (WGS) entry which is preliminary data.</text>
</comment>
<sequence>MANVTPAQVRALNPYIQMQDDRQPSTPKPKFSVLARFVFGMMAVIPMAILTAITAPPPGLFSFPPKLDGRNLVLQILVHGSLVLFAIPQKSDPQWFKRPNFGNATAATLGIFGNGCVQVLLWMNSINSYGTGQTPNNTSAEISPTNATTSDWLISVLYMVLCIVAVIVMIALTISFFVAALIVSSALLTTFLALLIVSFNGRFQNGGCEHFTFVVENFCLGVAERARALGRSLHEILRRPYQVLSPKTPKSDLTTVASDVLSLKAKEGTHPEANGASVNTIV</sequence>
<gene>
    <name evidence="2" type="ORF">AAF712_005568</name>
</gene>
<feature type="transmembrane region" description="Helical" evidence="1">
    <location>
        <begin position="152"/>
        <end position="172"/>
    </location>
</feature>